<dbReference type="Gene3D" id="3.40.50.1000">
    <property type="entry name" value="HAD superfamily/HAD-like"/>
    <property type="match status" value="1"/>
</dbReference>
<dbReference type="EMBL" id="KQ996030">
    <property type="protein sequence ID" value="KZV45617.1"/>
    <property type="molecule type" value="Genomic_DNA"/>
</dbReference>
<dbReference type="PROSITE" id="PS50969">
    <property type="entry name" value="FCP1"/>
    <property type="match status" value="1"/>
</dbReference>
<feature type="compositionally biased region" description="Polar residues" evidence="1">
    <location>
        <begin position="32"/>
        <end position="48"/>
    </location>
</feature>
<feature type="compositionally biased region" description="Basic residues" evidence="1">
    <location>
        <begin position="293"/>
        <end position="303"/>
    </location>
</feature>
<sequence length="683" mass="77462">MDGRLKEDFSRGKKRKRRKRIKKTQITDKDQSMNQANSMSNIQLTDKNLGQEIDAAIGEKKGGPGQSTNQNKMDIKSTVTLAEGNVKAKRKRRKKKFKSKAAGDDDEVKSRDQSNPMPCLQLADKILTQEIDDKLAKNEGVQQTDQCMINKETVNSPEGNVNQSMCQSHSMSKLQPSDTKFTQEICNKLAENMDVQHTDQNKMDIESTVIICDRNVGAKRKRKNRKRIKGKTGNKDELQGIDQSKVASNLQSDNNLTLGIDNKLTENENVRSTGHKKMDTDSPRNLAKGNTCTKRKRRRKKFKGKDQNEDEVQSVDQATDISNLQLSKNNIVRAIDGPMGLEGKVFPSESQQISVHNQIHVEDVKFVNALNEVNNRMFVVEGNTSLCPSDVKEAEFLSKELGEYPSRPPSTNRRKLLVLDVNGLLAYIVMPPPKDRKADINILRRAVFKRPFCDDFLNFCFQNFDVGIWSSRAKEVINRIVDYLLGNRKQKLLFCWNMSHSTQTGFKTLENIHKPLVFKELRRIWENDGPEFSWKKGQYDESNTLLIDDSPYKALLNPLHTAIFPHPYHYEDKDDNSLGPGGHIRVYLEGLLKSENVQEYVKLHPFGQSAINEMNVSWQFYSGVLQKFPNKIIAAKSPTPVLDLSQDLASPPQEHDVIAHSTTTPINTLDPERPLSLVVSSSQ</sequence>
<feature type="compositionally biased region" description="Basic residues" evidence="1">
    <location>
        <begin position="87"/>
        <end position="99"/>
    </location>
</feature>
<feature type="region of interest" description="Disordered" evidence="1">
    <location>
        <begin position="219"/>
        <end position="246"/>
    </location>
</feature>
<protein>
    <submittedName>
        <fullName evidence="3">Putative C-terminal domain small phosphatase-like</fullName>
    </submittedName>
</protein>
<name>A0A2Z7CI79_9LAMI</name>
<keyword evidence="4" id="KW-1185">Reference proteome</keyword>
<dbReference type="OrthoDB" id="1711508at2759"/>
<organism evidence="3 4">
    <name type="scientific">Dorcoceras hygrometricum</name>
    <dbReference type="NCBI Taxonomy" id="472368"/>
    <lineage>
        <taxon>Eukaryota</taxon>
        <taxon>Viridiplantae</taxon>
        <taxon>Streptophyta</taxon>
        <taxon>Embryophyta</taxon>
        <taxon>Tracheophyta</taxon>
        <taxon>Spermatophyta</taxon>
        <taxon>Magnoliopsida</taxon>
        <taxon>eudicotyledons</taxon>
        <taxon>Gunneridae</taxon>
        <taxon>Pentapetalae</taxon>
        <taxon>asterids</taxon>
        <taxon>lamiids</taxon>
        <taxon>Lamiales</taxon>
        <taxon>Gesneriaceae</taxon>
        <taxon>Didymocarpoideae</taxon>
        <taxon>Trichosporeae</taxon>
        <taxon>Loxocarpinae</taxon>
        <taxon>Dorcoceras</taxon>
    </lineage>
</organism>
<feature type="compositionally biased region" description="Basic and acidic residues" evidence="1">
    <location>
        <begin position="1"/>
        <end position="11"/>
    </location>
</feature>
<feature type="region of interest" description="Disordered" evidence="1">
    <location>
        <begin position="258"/>
        <end position="315"/>
    </location>
</feature>
<dbReference type="SUPFAM" id="SSF56784">
    <property type="entry name" value="HAD-like"/>
    <property type="match status" value="1"/>
</dbReference>
<dbReference type="InterPro" id="IPR036412">
    <property type="entry name" value="HAD-like_sf"/>
</dbReference>
<gene>
    <name evidence="3" type="ORF">F511_02277</name>
</gene>
<feature type="compositionally biased region" description="Basic residues" evidence="1">
    <location>
        <begin position="219"/>
        <end position="232"/>
    </location>
</feature>
<evidence type="ECO:0000313" key="3">
    <source>
        <dbReference type="EMBL" id="KZV45617.1"/>
    </source>
</evidence>
<dbReference type="SMART" id="SM00577">
    <property type="entry name" value="CPDc"/>
    <property type="match status" value="1"/>
</dbReference>
<feature type="domain" description="FCP1 homology" evidence="2">
    <location>
        <begin position="410"/>
        <end position="591"/>
    </location>
</feature>
<accession>A0A2Z7CI79</accession>
<proteinExistence type="predicted"/>
<dbReference type="InterPro" id="IPR050365">
    <property type="entry name" value="TIM50"/>
</dbReference>
<dbReference type="Proteomes" id="UP000250235">
    <property type="component" value="Unassembled WGS sequence"/>
</dbReference>
<dbReference type="Pfam" id="PF03031">
    <property type="entry name" value="NIF"/>
    <property type="match status" value="1"/>
</dbReference>
<dbReference type="InterPro" id="IPR004274">
    <property type="entry name" value="FCP1_dom"/>
</dbReference>
<evidence type="ECO:0000259" key="2">
    <source>
        <dbReference type="PROSITE" id="PS50969"/>
    </source>
</evidence>
<dbReference type="PANTHER" id="PTHR12210">
    <property type="entry name" value="DULLARD PROTEIN PHOSPHATASE"/>
    <property type="match status" value="1"/>
</dbReference>
<feature type="compositionally biased region" description="Basic residues" evidence="1">
    <location>
        <begin position="12"/>
        <end position="23"/>
    </location>
</feature>
<feature type="compositionally biased region" description="Polar residues" evidence="1">
    <location>
        <begin position="66"/>
        <end position="80"/>
    </location>
</feature>
<dbReference type="InterPro" id="IPR023214">
    <property type="entry name" value="HAD_sf"/>
</dbReference>
<feature type="region of interest" description="Disordered" evidence="1">
    <location>
        <begin position="1"/>
        <end position="116"/>
    </location>
</feature>
<dbReference type="AlphaFoldDB" id="A0A2Z7CI79"/>
<evidence type="ECO:0000313" key="4">
    <source>
        <dbReference type="Proteomes" id="UP000250235"/>
    </source>
</evidence>
<reference evidence="3 4" key="1">
    <citation type="journal article" date="2015" name="Proc. Natl. Acad. Sci. U.S.A.">
        <title>The resurrection genome of Boea hygrometrica: A blueprint for survival of dehydration.</title>
        <authorList>
            <person name="Xiao L."/>
            <person name="Yang G."/>
            <person name="Zhang L."/>
            <person name="Yang X."/>
            <person name="Zhao S."/>
            <person name="Ji Z."/>
            <person name="Zhou Q."/>
            <person name="Hu M."/>
            <person name="Wang Y."/>
            <person name="Chen M."/>
            <person name="Xu Y."/>
            <person name="Jin H."/>
            <person name="Xiao X."/>
            <person name="Hu G."/>
            <person name="Bao F."/>
            <person name="Hu Y."/>
            <person name="Wan P."/>
            <person name="Li L."/>
            <person name="Deng X."/>
            <person name="Kuang T."/>
            <person name="Xiang C."/>
            <person name="Zhu J.K."/>
            <person name="Oliver M.J."/>
            <person name="He Y."/>
        </authorList>
    </citation>
    <scope>NUCLEOTIDE SEQUENCE [LARGE SCALE GENOMIC DNA]</scope>
    <source>
        <strain evidence="4">cv. XS01</strain>
    </source>
</reference>
<evidence type="ECO:0000256" key="1">
    <source>
        <dbReference type="SAM" id="MobiDB-lite"/>
    </source>
</evidence>